<sequence length="773" mass="86523">MRRFWGGRGGAGGEHSKKPKKGVSSTRLNNLFFGQRGGHHHHHHSDDLYEEINIPTGLRYTRKTPSFTYPNDLCSSARCTYRRPSSIPPISEIFGSDSHHRRHLHASSITQNFLNSSCENGNGRNCEGRSNTEISALSRALESHMADSDRNPPSPPLSISTVYQTKHVPSPIAANSDPPGSPLELPSSASSLLSKEVEKFMQQRPLPPIPCHPFFAPPLPVKQRSLPRSVADNKKVVVERKKSGGSKSGTAAISGTSEITTESISAAAVATPPPCSPTATVISITRKTTAARTTTHEPRILTTEILEYVGENIDQCGVFRNTYNRSEYPLPNSENAKLVIVDLRCDRPFFEEVLVAAFHLKDLLSEIERDGVVFLGYIRSTDFFNQAKVFILENSGCLYLYRDRAFFKVANSLGELAKHGLLDVVVYTTACALSDSDVSTLLHDEGIRKAVKNWVFMCDQKMITAAACGETGTTGPESRDTGCRSRGSNLCYRRRHKAGNRDETRTSSNLRVLNEAEYKARFLYGPLVSQSNTKDMRSVTPMYLTGFISYVLKDLKRRAQSERAWNETQNVGKAAEEMYEKVREYLLTEIRKSLPELKLDMLKRQLDSLTGECRCDYRTSTPYQHLRHVLSTLAYVVYWTCYSNGGSCMSYAVYLSVRSLIALERLVFAEITWSRLKTTKKTGRGERLSKHTKYVSSKMPPSYDPPVPEPCRTSSIKNKKLQKTAPCHFNVSTAMATLELTDDENKASQGNNDEAYYEDIEKYVCVLNDSYEI</sequence>
<dbReference type="Proteomes" id="UP000152474">
    <property type="component" value="Segment"/>
</dbReference>
<organism evidence="2 3">
    <name type="scientific">Elephant endotheliotropic herpesvirus 5</name>
    <dbReference type="NCBI Taxonomy" id="768738"/>
    <lineage>
        <taxon>Viruses</taxon>
        <taxon>Duplodnaviria</taxon>
        <taxon>Heunggongvirae</taxon>
        <taxon>Peploviricota</taxon>
        <taxon>Herviviricetes</taxon>
        <taxon>Herpesvirales</taxon>
        <taxon>Orthoherpesviridae</taxon>
        <taxon>Betaherpesvirinae</taxon>
        <taxon>Proboscivirus</taxon>
    </lineage>
</organism>
<dbReference type="GeneID" id="20098477"/>
<reference evidence="2 3" key="1">
    <citation type="submission" date="2013-11" db="EMBL/GenBank/DDBJ databases">
        <title>Genome sequence of elephant endotheliotropic herpesvirus 5.</title>
        <authorList>
            <person name="Wilkie G.S."/>
            <person name="Davison A.J."/>
            <person name="Denk D."/>
            <person name="Kerr K."/>
            <person name="Redrobe S."/>
            <person name="Steinbach F."/>
            <person name="Dastjerdi A."/>
        </authorList>
    </citation>
    <scope>NUCLEOTIDE SEQUENCE [LARGE SCALE GENOMIC DNA]</scope>
    <source>
        <strain evidence="2 3">Vijay</strain>
    </source>
</reference>
<evidence type="ECO:0000313" key="2">
    <source>
        <dbReference type="EMBL" id="AHC02787.1"/>
    </source>
</evidence>
<feature type="compositionally biased region" description="Low complexity" evidence="1">
    <location>
        <begin position="176"/>
        <end position="189"/>
    </location>
</feature>
<dbReference type="KEGG" id="vg:20098477"/>
<feature type="compositionally biased region" description="Basic and acidic residues" evidence="1">
    <location>
        <begin position="141"/>
        <end position="150"/>
    </location>
</feature>
<evidence type="ECO:0000256" key="1">
    <source>
        <dbReference type="SAM" id="MobiDB-lite"/>
    </source>
</evidence>
<gene>
    <name evidence="2" type="primary">EE13</name>
</gene>
<proteinExistence type="predicted"/>
<keyword evidence="3" id="KW-1185">Reference proteome</keyword>
<dbReference type="RefSeq" id="YP_009052033.1">
    <property type="nucleotide sequence ID" value="NC_024696.1"/>
</dbReference>
<dbReference type="EMBL" id="KF921519">
    <property type="protein sequence ID" value="AHC02787.1"/>
    <property type="molecule type" value="Genomic_DNA"/>
</dbReference>
<feature type="compositionally biased region" description="Gly residues" evidence="1">
    <location>
        <begin position="1"/>
        <end position="13"/>
    </location>
</feature>
<accession>A0A075CYL0</accession>
<dbReference type="OrthoDB" id="29555at10239"/>
<feature type="region of interest" description="Disordered" evidence="1">
    <location>
        <begin position="1"/>
        <end position="24"/>
    </location>
</feature>
<evidence type="ECO:0000313" key="3">
    <source>
        <dbReference type="Proteomes" id="UP000152474"/>
    </source>
</evidence>
<protein>
    <submittedName>
        <fullName evidence="2">Protein EE13</fullName>
    </submittedName>
</protein>
<name>A0A075CYL0_9BETA</name>
<feature type="region of interest" description="Disordered" evidence="1">
    <location>
        <begin position="141"/>
        <end position="189"/>
    </location>
</feature>